<dbReference type="Proteomes" id="UP000016584">
    <property type="component" value="Unassembled WGS sequence"/>
</dbReference>
<dbReference type="RefSeq" id="WP_021070070.1">
    <property type="nucleotide sequence ID" value="NZ_ATDL01000014.1"/>
</dbReference>
<dbReference type="AlphaFoldDB" id="U2HDB3"/>
<dbReference type="PATRIC" id="fig|1346330.5.peg.1900"/>
<name>U2HDB3_9SPHI</name>
<evidence type="ECO:0000259" key="3">
    <source>
        <dbReference type="Pfam" id="PF20696"/>
    </source>
</evidence>
<dbReference type="InterPro" id="IPR002830">
    <property type="entry name" value="UbiD"/>
</dbReference>
<dbReference type="PANTHER" id="PTHR30108:SF7">
    <property type="entry name" value="3-POLYPRENYL-4-HYDROXYBENZOATE DECARBOXYLASE"/>
    <property type="match status" value="1"/>
</dbReference>
<evidence type="ECO:0000259" key="1">
    <source>
        <dbReference type="Pfam" id="PF01977"/>
    </source>
</evidence>
<evidence type="ECO:0000259" key="2">
    <source>
        <dbReference type="Pfam" id="PF20695"/>
    </source>
</evidence>
<reference evidence="4 5" key="1">
    <citation type="journal article" date="2013" name="Genome Announc.">
        <title>The Draft Genome Sequence of Sphingomonas paucimobilis Strain HER1398 (Proteobacteria), Host to the Giant PAU Phage, Indicates That It Is a Member of the Genus Sphingobacterium (Bacteroidetes).</title>
        <authorList>
            <person name="White R.A.III."/>
            <person name="Suttle C.A."/>
        </authorList>
    </citation>
    <scope>NUCLEOTIDE SEQUENCE [LARGE SCALE GENOMIC DNA]</scope>
    <source>
        <strain evidence="4 5">HER1398</strain>
    </source>
</reference>
<proteinExistence type="predicted"/>
<dbReference type="Pfam" id="PF20695">
    <property type="entry name" value="UbiD_N"/>
    <property type="match status" value="1"/>
</dbReference>
<dbReference type="Pfam" id="PF20696">
    <property type="entry name" value="UbiD_C"/>
    <property type="match status" value="1"/>
</dbReference>
<feature type="domain" description="3-octaprenyl-4-hydroxybenzoate carboxy-lyase-like C-terminal" evidence="3">
    <location>
        <begin position="323"/>
        <end position="458"/>
    </location>
</feature>
<dbReference type="EMBL" id="ATDL01000014">
    <property type="protein sequence ID" value="ERJ59736.1"/>
    <property type="molecule type" value="Genomic_DNA"/>
</dbReference>
<feature type="domain" description="3-octaprenyl-4-hydroxybenzoate carboxy-lyase-like Rift-related" evidence="1">
    <location>
        <begin position="126"/>
        <end position="317"/>
    </location>
</feature>
<keyword evidence="4" id="KW-0456">Lyase</keyword>
<gene>
    <name evidence="4" type="ORF">M472_13240</name>
</gene>
<protein>
    <submittedName>
        <fullName evidence="4">3-octaprenyl-4-hydroxybenzoate carboxy-lyase</fullName>
    </submittedName>
</protein>
<feature type="domain" description="3-octaprenyl-4-hydroxybenzoate carboxy-lyase-like N-terminal" evidence="2">
    <location>
        <begin position="10"/>
        <end position="86"/>
    </location>
</feature>
<dbReference type="PANTHER" id="PTHR30108">
    <property type="entry name" value="3-OCTAPRENYL-4-HYDROXYBENZOATE CARBOXY-LYASE-RELATED"/>
    <property type="match status" value="1"/>
</dbReference>
<dbReference type="eggNOG" id="COG0043">
    <property type="taxonomic scope" value="Bacteria"/>
</dbReference>
<dbReference type="STRING" id="1346330.M472_13240"/>
<evidence type="ECO:0000313" key="5">
    <source>
        <dbReference type="Proteomes" id="UP000016584"/>
    </source>
</evidence>
<dbReference type="Gene3D" id="3.40.1670.10">
    <property type="entry name" value="UbiD C-terminal domain-like"/>
    <property type="match status" value="1"/>
</dbReference>
<accession>U2HDB3</accession>
<dbReference type="GO" id="GO:0016831">
    <property type="term" value="F:carboxy-lyase activity"/>
    <property type="evidence" value="ECO:0007669"/>
    <property type="project" value="InterPro"/>
</dbReference>
<dbReference type="Pfam" id="PF01977">
    <property type="entry name" value="UbiD"/>
    <property type="match status" value="1"/>
</dbReference>
<sequence>MGYSSLAACIADLEQHGHLVRIKEEVDPYLEMAAIHMRVFDAEGPALLFERIKGSEFPAVSNLFGTMDRSKFMFRDTLPHIKKLVDVKMDPTAVLKNPLQYIGSSAVALGALPWKKKSNAPILYGKTSVSKLPQIVNWPMDGGAFVTMPQVYTEDVEHPGVMKANLGMYRIQLSGNDYIQDQEIGLHYQLHRGIGVHQQKANALGRPLKVSIFVGGPPSHPLSAVMPLPEGLSEMIFAGALGNRRFRYFYDHEGFCISADADFVITGTVYPNENKPEGPFGDHIGYYSLTHPFPLMRVHNVYHKKDPIWSFTVVGRPPQEDTSFGALIHEITGSAIPKEIAGLKAVHAVDPAGVHPLLFAIGRESYTPYQEVDRPQEILTIANQILGKNQLSLAKYLFITADQDNPQLDIHDIPAYFSHVLERIDLTRDLHFHTNTTIDTLDYSGDGLNAGSKVVFAAAGAKKRTLLTEVPGNMSLPRPFSNAKLALPGILVLDGAAFTSYEEEQRILEAWCEAAKEIDFGGIAMLVLVDDAGFAAESVNNFVWITFTKSNPAFDIYGIQSFTRYKHWGSEGPVIIDARRKPHHAPDLIKDETVERHIDRLGVKGGSLHGII</sequence>
<dbReference type="OrthoDB" id="9809841at2"/>
<organism evidence="4 5">
    <name type="scientific">Sphingobacterium paucimobilis HER1398</name>
    <dbReference type="NCBI Taxonomy" id="1346330"/>
    <lineage>
        <taxon>Bacteria</taxon>
        <taxon>Pseudomonadati</taxon>
        <taxon>Bacteroidota</taxon>
        <taxon>Sphingobacteriia</taxon>
        <taxon>Sphingobacteriales</taxon>
        <taxon>Sphingobacteriaceae</taxon>
        <taxon>Sphingobacterium</taxon>
    </lineage>
</organism>
<dbReference type="InterPro" id="IPR048304">
    <property type="entry name" value="UbiD_Rift_dom"/>
</dbReference>
<dbReference type="SUPFAM" id="SSF50475">
    <property type="entry name" value="FMN-binding split barrel"/>
    <property type="match status" value="1"/>
</dbReference>
<keyword evidence="5" id="KW-1185">Reference proteome</keyword>
<dbReference type="GO" id="GO:0005737">
    <property type="term" value="C:cytoplasm"/>
    <property type="evidence" value="ECO:0007669"/>
    <property type="project" value="TreeGrafter"/>
</dbReference>
<dbReference type="InterPro" id="IPR049381">
    <property type="entry name" value="UbiD-like_C"/>
</dbReference>
<dbReference type="InterPro" id="IPR049383">
    <property type="entry name" value="UbiD-like_N"/>
</dbReference>
<comment type="caution">
    <text evidence="4">The sequence shown here is derived from an EMBL/GenBank/DDBJ whole genome shotgun (WGS) entry which is preliminary data.</text>
</comment>
<evidence type="ECO:0000313" key="4">
    <source>
        <dbReference type="EMBL" id="ERJ59736.1"/>
    </source>
</evidence>
<dbReference type="SUPFAM" id="SSF143968">
    <property type="entry name" value="UbiD C-terminal domain-like"/>
    <property type="match status" value="2"/>
</dbReference>